<evidence type="ECO:0000256" key="4">
    <source>
        <dbReference type="ARBA" id="ARBA00004651"/>
    </source>
</evidence>
<protein>
    <recommendedName>
        <fullName evidence="21">Signal transduction histidine-protein kinase/phosphatase MprB</fullName>
        <ecNumber evidence="5">2.7.13.3</ecNumber>
    </recommendedName>
    <alternativeName>
        <fullName evidence="22">Mycobacterial persistence regulator B</fullName>
    </alternativeName>
</protein>
<dbReference type="PROSITE" id="PS50885">
    <property type="entry name" value="HAMP"/>
    <property type="match status" value="1"/>
</dbReference>
<dbReference type="InterPro" id="IPR005467">
    <property type="entry name" value="His_kinase_dom"/>
</dbReference>
<evidence type="ECO:0000256" key="7">
    <source>
        <dbReference type="ARBA" id="ARBA00022553"/>
    </source>
</evidence>
<evidence type="ECO:0000256" key="21">
    <source>
        <dbReference type="ARBA" id="ARBA00040454"/>
    </source>
</evidence>
<dbReference type="InterPro" id="IPR003661">
    <property type="entry name" value="HisK_dim/P_dom"/>
</dbReference>
<name>A0A3P1T2Y2_9ACTN</name>
<keyword evidence="6" id="KW-1003">Cell membrane</keyword>
<dbReference type="SUPFAM" id="SSF158472">
    <property type="entry name" value="HAMP domain-like"/>
    <property type="match status" value="1"/>
</dbReference>
<keyword evidence="9 23" id="KW-0812">Transmembrane</keyword>
<dbReference type="InterPro" id="IPR004358">
    <property type="entry name" value="Sig_transdc_His_kin-like_C"/>
</dbReference>
<keyword evidence="19" id="KW-0843">Virulence</keyword>
<evidence type="ECO:0000259" key="25">
    <source>
        <dbReference type="PROSITE" id="PS50885"/>
    </source>
</evidence>
<evidence type="ECO:0000256" key="9">
    <source>
        <dbReference type="ARBA" id="ARBA00022692"/>
    </source>
</evidence>
<evidence type="ECO:0000256" key="5">
    <source>
        <dbReference type="ARBA" id="ARBA00012438"/>
    </source>
</evidence>
<evidence type="ECO:0000259" key="24">
    <source>
        <dbReference type="PROSITE" id="PS50109"/>
    </source>
</evidence>
<evidence type="ECO:0000256" key="22">
    <source>
        <dbReference type="ARBA" id="ARBA00041776"/>
    </source>
</evidence>
<dbReference type="Pfam" id="PF00512">
    <property type="entry name" value="HisKA"/>
    <property type="match status" value="1"/>
</dbReference>
<dbReference type="CDD" id="cd06225">
    <property type="entry name" value="HAMP"/>
    <property type="match status" value="1"/>
</dbReference>
<evidence type="ECO:0000256" key="10">
    <source>
        <dbReference type="ARBA" id="ARBA00022741"/>
    </source>
</evidence>
<dbReference type="CDD" id="cd00082">
    <property type="entry name" value="HisKA"/>
    <property type="match status" value="1"/>
</dbReference>
<comment type="cofactor">
    <cofactor evidence="3">
        <name>Mg(2+)</name>
        <dbReference type="ChEBI" id="CHEBI:18420"/>
    </cofactor>
</comment>
<evidence type="ECO:0000256" key="3">
    <source>
        <dbReference type="ARBA" id="ARBA00001946"/>
    </source>
</evidence>
<evidence type="ECO:0000256" key="8">
    <source>
        <dbReference type="ARBA" id="ARBA00022679"/>
    </source>
</evidence>
<dbReference type="SUPFAM" id="SSF55874">
    <property type="entry name" value="ATPase domain of HSP90 chaperone/DNA topoisomerase II/histidine kinase"/>
    <property type="match status" value="1"/>
</dbReference>
<evidence type="ECO:0000256" key="19">
    <source>
        <dbReference type="ARBA" id="ARBA00023026"/>
    </source>
</evidence>
<dbReference type="EC" id="2.7.13.3" evidence="5"/>
<evidence type="ECO:0000256" key="2">
    <source>
        <dbReference type="ARBA" id="ARBA00001936"/>
    </source>
</evidence>
<evidence type="ECO:0000256" key="1">
    <source>
        <dbReference type="ARBA" id="ARBA00000085"/>
    </source>
</evidence>
<evidence type="ECO:0000256" key="18">
    <source>
        <dbReference type="ARBA" id="ARBA00023016"/>
    </source>
</evidence>
<dbReference type="FunFam" id="3.30.565.10:FF:000006">
    <property type="entry name" value="Sensor histidine kinase WalK"/>
    <property type="match status" value="1"/>
</dbReference>
<keyword evidence="16 23" id="KW-1133">Transmembrane helix</keyword>
<comment type="cofactor">
    <cofactor evidence="2">
        <name>Mn(2+)</name>
        <dbReference type="ChEBI" id="CHEBI:29035"/>
    </cofactor>
</comment>
<dbReference type="InterPro" id="IPR050980">
    <property type="entry name" value="2C_sensor_his_kinase"/>
</dbReference>
<feature type="domain" description="Histidine kinase" evidence="24">
    <location>
        <begin position="241"/>
        <end position="451"/>
    </location>
</feature>
<evidence type="ECO:0000313" key="27">
    <source>
        <dbReference type="Proteomes" id="UP000280819"/>
    </source>
</evidence>
<comment type="caution">
    <text evidence="26">The sequence shown here is derived from an EMBL/GenBank/DDBJ whole genome shotgun (WGS) entry which is preliminary data.</text>
</comment>
<evidence type="ECO:0000256" key="16">
    <source>
        <dbReference type="ARBA" id="ARBA00022989"/>
    </source>
</evidence>
<dbReference type="GO" id="GO:0005886">
    <property type="term" value="C:plasma membrane"/>
    <property type="evidence" value="ECO:0007669"/>
    <property type="project" value="UniProtKB-SubCell"/>
</dbReference>
<dbReference type="PANTHER" id="PTHR44936:SF9">
    <property type="entry name" value="SENSOR PROTEIN CREC"/>
    <property type="match status" value="1"/>
</dbReference>
<keyword evidence="17" id="KW-0902">Two-component regulatory system</keyword>
<comment type="catalytic activity">
    <reaction evidence="1">
        <text>ATP + protein L-histidine = ADP + protein N-phospho-L-histidine.</text>
        <dbReference type="EC" id="2.7.13.3"/>
    </reaction>
</comment>
<evidence type="ECO:0000256" key="12">
    <source>
        <dbReference type="ARBA" id="ARBA00022801"/>
    </source>
</evidence>
<dbReference type="Pfam" id="PF02518">
    <property type="entry name" value="HATPase_c"/>
    <property type="match status" value="1"/>
</dbReference>
<feature type="domain" description="HAMP" evidence="25">
    <location>
        <begin position="181"/>
        <end position="233"/>
    </location>
</feature>
<keyword evidence="11 26" id="KW-0418">Kinase</keyword>
<dbReference type="Proteomes" id="UP000280819">
    <property type="component" value="Unassembled WGS sequence"/>
</dbReference>
<reference evidence="26 27" key="1">
    <citation type="submission" date="2018-11" db="EMBL/GenBank/DDBJ databases">
        <title>Genomes From Bacteria Associated with the Canine Oral Cavity: a Test Case for Automated Genome-Based Taxonomic Assignment.</title>
        <authorList>
            <person name="Coil D.A."/>
            <person name="Jospin G."/>
            <person name="Darling A.E."/>
            <person name="Wallis C."/>
            <person name="Davis I.J."/>
            <person name="Harris S."/>
            <person name="Eisen J.A."/>
            <person name="Holcombe L.J."/>
            <person name="O'Flynn C."/>
        </authorList>
    </citation>
    <scope>NUCLEOTIDE SEQUENCE [LARGE SCALE GENOMIC DNA]</scope>
    <source>
        <strain evidence="26 27">OH887_COT-365</strain>
    </source>
</reference>
<dbReference type="SMART" id="SM00304">
    <property type="entry name" value="HAMP"/>
    <property type="match status" value="1"/>
</dbReference>
<dbReference type="GO" id="GO:0005524">
    <property type="term" value="F:ATP binding"/>
    <property type="evidence" value="ECO:0007669"/>
    <property type="project" value="UniProtKB-KW"/>
</dbReference>
<dbReference type="GO" id="GO:0000155">
    <property type="term" value="F:phosphorelay sensor kinase activity"/>
    <property type="evidence" value="ECO:0007669"/>
    <property type="project" value="InterPro"/>
</dbReference>
<keyword evidence="13" id="KW-0067">ATP-binding</keyword>
<dbReference type="PRINTS" id="PR00344">
    <property type="entry name" value="BCTRLSENSOR"/>
</dbReference>
<dbReference type="CDD" id="cd00075">
    <property type="entry name" value="HATPase"/>
    <property type="match status" value="1"/>
</dbReference>
<evidence type="ECO:0000256" key="14">
    <source>
        <dbReference type="ARBA" id="ARBA00022842"/>
    </source>
</evidence>
<organism evidence="26 27">
    <name type="scientific">Arachnia propionica</name>
    <dbReference type="NCBI Taxonomy" id="1750"/>
    <lineage>
        <taxon>Bacteria</taxon>
        <taxon>Bacillati</taxon>
        <taxon>Actinomycetota</taxon>
        <taxon>Actinomycetes</taxon>
        <taxon>Propionibacteriales</taxon>
        <taxon>Propionibacteriaceae</taxon>
        <taxon>Arachnia</taxon>
    </lineage>
</organism>
<dbReference type="EMBL" id="RQZG01000018">
    <property type="protein sequence ID" value="RRD03648.1"/>
    <property type="molecule type" value="Genomic_DNA"/>
</dbReference>
<dbReference type="InterPro" id="IPR003594">
    <property type="entry name" value="HATPase_dom"/>
</dbReference>
<dbReference type="Gene3D" id="1.10.287.130">
    <property type="match status" value="1"/>
</dbReference>
<dbReference type="InterPro" id="IPR036890">
    <property type="entry name" value="HATPase_C_sf"/>
</dbReference>
<comment type="subcellular location">
    <subcellularLocation>
        <location evidence="4">Cell membrane</location>
        <topology evidence="4">Multi-pass membrane protein</topology>
    </subcellularLocation>
</comment>
<keyword evidence="12" id="KW-0378">Hydrolase</keyword>
<evidence type="ECO:0000256" key="6">
    <source>
        <dbReference type="ARBA" id="ARBA00022475"/>
    </source>
</evidence>
<dbReference type="SMART" id="SM00388">
    <property type="entry name" value="HisKA"/>
    <property type="match status" value="1"/>
</dbReference>
<keyword evidence="23" id="KW-0472">Membrane</keyword>
<proteinExistence type="predicted"/>
<evidence type="ECO:0000256" key="17">
    <source>
        <dbReference type="ARBA" id="ARBA00023012"/>
    </source>
</evidence>
<feature type="transmembrane region" description="Helical" evidence="23">
    <location>
        <begin position="157"/>
        <end position="180"/>
    </location>
</feature>
<keyword evidence="20" id="KW-0464">Manganese</keyword>
<evidence type="ECO:0000256" key="23">
    <source>
        <dbReference type="SAM" id="Phobius"/>
    </source>
</evidence>
<keyword evidence="10" id="KW-0547">Nucleotide-binding</keyword>
<dbReference type="Gene3D" id="3.30.565.10">
    <property type="entry name" value="Histidine kinase-like ATPase, C-terminal domain"/>
    <property type="match status" value="1"/>
</dbReference>
<keyword evidence="8" id="KW-0808">Transferase</keyword>
<evidence type="ECO:0000256" key="20">
    <source>
        <dbReference type="ARBA" id="ARBA00023211"/>
    </source>
</evidence>
<dbReference type="SMART" id="SM00387">
    <property type="entry name" value="HATPase_c"/>
    <property type="match status" value="1"/>
</dbReference>
<dbReference type="GO" id="GO:0004721">
    <property type="term" value="F:phosphoprotein phosphatase activity"/>
    <property type="evidence" value="ECO:0007669"/>
    <property type="project" value="UniProtKB-KW"/>
</dbReference>
<keyword evidence="18" id="KW-0346">Stress response</keyword>
<dbReference type="AlphaFoldDB" id="A0A3P1T2Y2"/>
<dbReference type="PROSITE" id="PS50109">
    <property type="entry name" value="HIS_KIN"/>
    <property type="match status" value="1"/>
</dbReference>
<dbReference type="Gene3D" id="6.10.340.10">
    <property type="match status" value="1"/>
</dbReference>
<dbReference type="InterPro" id="IPR003660">
    <property type="entry name" value="HAMP_dom"/>
</dbReference>
<keyword evidence="14" id="KW-0460">Magnesium</keyword>
<evidence type="ECO:0000313" key="26">
    <source>
        <dbReference type="EMBL" id="RRD03648.1"/>
    </source>
</evidence>
<evidence type="ECO:0000256" key="13">
    <source>
        <dbReference type="ARBA" id="ARBA00022840"/>
    </source>
</evidence>
<dbReference type="InterPro" id="IPR036097">
    <property type="entry name" value="HisK_dim/P_sf"/>
</dbReference>
<keyword evidence="7" id="KW-0597">Phosphoprotein</keyword>
<evidence type="ECO:0000256" key="11">
    <source>
        <dbReference type="ARBA" id="ARBA00022777"/>
    </source>
</evidence>
<evidence type="ECO:0000256" key="15">
    <source>
        <dbReference type="ARBA" id="ARBA00022912"/>
    </source>
</evidence>
<dbReference type="SUPFAM" id="SSF47384">
    <property type="entry name" value="Homodimeric domain of signal transducing histidine kinase"/>
    <property type="match status" value="1"/>
</dbReference>
<dbReference type="OrthoDB" id="9786919at2"/>
<dbReference type="PANTHER" id="PTHR44936">
    <property type="entry name" value="SENSOR PROTEIN CREC"/>
    <property type="match status" value="1"/>
</dbReference>
<accession>A0A3P1T2Y2</accession>
<keyword evidence="15" id="KW-0904">Protein phosphatase</keyword>
<dbReference type="Pfam" id="PF00672">
    <property type="entry name" value="HAMP"/>
    <property type="match status" value="1"/>
</dbReference>
<gene>
    <name evidence="26" type="ORF">EII34_13665</name>
</gene>
<sequence length="459" mass="48594">MRARLASLTGISVAASVLLVGGTAFISTRLSLLGQLDQELTTAAHQAASTIAGDVEALGGLTAETMSSRELVALTSATGEARQLPGQTVVLAPTAADVALARMQVGQRARSFTTEEGVSYRLVSVPLRALDGAGKPSSYAVMYARPMDALNATLQSLWIVILLSSIVGIITTTATALWAAQTALGPVRRLSNAVKNVTRTDQLTPIRIYGKDDLGELTQSFNLMLKSLATSREQQRQLIADAGHELRTPLTSMRTNIELLVADDKSGMLPEGARSEILDDVSAQLGEFSALVGDLVALTRDDHLQREPERLDFSEVVEAALARAERRGPNITFHTDLVPVAVLGDASTLERAVTNLLDNAVKFSPSDGAIWVELSGEGVLTITDSGPGIAEEDLPHIFDRFYRSDRARNTPGTGLGLAIVAHTVEAHAGTVRAGNHPGGGARFTMRLPVLRDAGSPLSP</sequence>